<evidence type="ECO:0000313" key="2">
    <source>
        <dbReference type="Proteomes" id="UP001231649"/>
    </source>
</evidence>
<evidence type="ECO:0000313" key="1">
    <source>
        <dbReference type="EMBL" id="KAJ8729160.1"/>
    </source>
</evidence>
<dbReference type="EMBL" id="CM056786">
    <property type="protein sequence ID" value="KAJ8729160.1"/>
    <property type="molecule type" value="Genomic_DNA"/>
</dbReference>
<protein>
    <submittedName>
        <fullName evidence="1">Uncharacterized protein</fullName>
    </submittedName>
</protein>
<sequence>MTGRVANDFTMCLATLRCVSRCSAKSLASSCVAARCKLTRNRLVISVSIHVSYALVANAGDFSKYYCRFQSAHFNASWRIRKGPAPLDLGVHPPPSPQTVC</sequence>
<organism evidence="1 2">
    <name type="scientific">Mythimna loreyi</name>
    <dbReference type="NCBI Taxonomy" id="667449"/>
    <lineage>
        <taxon>Eukaryota</taxon>
        <taxon>Metazoa</taxon>
        <taxon>Ecdysozoa</taxon>
        <taxon>Arthropoda</taxon>
        <taxon>Hexapoda</taxon>
        <taxon>Insecta</taxon>
        <taxon>Pterygota</taxon>
        <taxon>Neoptera</taxon>
        <taxon>Endopterygota</taxon>
        <taxon>Lepidoptera</taxon>
        <taxon>Glossata</taxon>
        <taxon>Ditrysia</taxon>
        <taxon>Noctuoidea</taxon>
        <taxon>Noctuidae</taxon>
        <taxon>Noctuinae</taxon>
        <taxon>Hadenini</taxon>
        <taxon>Mythimna</taxon>
    </lineage>
</organism>
<gene>
    <name evidence="1" type="ORF">PYW08_000741</name>
</gene>
<keyword evidence="2" id="KW-1185">Reference proteome</keyword>
<reference evidence="1" key="1">
    <citation type="submission" date="2023-03" db="EMBL/GenBank/DDBJ databases">
        <title>Chromosome-level genomes of two armyworms, Mythimna separata and Mythimna loreyi, provide insights into the biosynthesis and reception of sex pheromones.</title>
        <authorList>
            <person name="Zhao H."/>
        </authorList>
    </citation>
    <scope>NUCLEOTIDE SEQUENCE</scope>
    <source>
        <strain evidence="1">BeijingLab</strain>
    </source>
</reference>
<proteinExistence type="predicted"/>
<name>A0ACC2QZE5_9NEOP</name>
<comment type="caution">
    <text evidence="1">The sequence shown here is derived from an EMBL/GenBank/DDBJ whole genome shotgun (WGS) entry which is preliminary data.</text>
</comment>
<accession>A0ACC2QZE5</accession>
<dbReference type="Proteomes" id="UP001231649">
    <property type="component" value="Chromosome 10"/>
</dbReference>